<feature type="transmembrane region" description="Helical" evidence="2">
    <location>
        <begin position="53"/>
        <end position="81"/>
    </location>
</feature>
<keyword evidence="2" id="KW-0812">Transmembrane</keyword>
<protein>
    <recommendedName>
        <fullName evidence="5">DUF4190 domain-containing protein</fullName>
    </recommendedName>
</protein>
<evidence type="ECO:0000313" key="3">
    <source>
        <dbReference type="EMBL" id="MFC0674631.1"/>
    </source>
</evidence>
<evidence type="ECO:0000256" key="2">
    <source>
        <dbReference type="SAM" id="Phobius"/>
    </source>
</evidence>
<organism evidence="3 4">
    <name type="scientific">Brachybacterium hainanense</name>
    <dbReference type="NCBI Taxonomy" id="1541174"/>
    <lineage>
        <taxon>Bacteria</taxon>
        <taxon>Bacillati</taxon>
        <taxon>Actinomycetota</taxon>
        <taxon>Actinomycetes</taxon>
        <taxon>Micrococcales</taxon>
        <taxon>Dermabacteraceae</taxon>
        <taxon>Brachybacterium</taxon>
    </lineage>
</organism>
<keyword evidence="4" id="KW-1185">Reference proteome</keyword>
<sequence length="176" mass="18101">MNAPAPADPPAGNEPPGASPHRVAPVPQAGPPPAPATSLDFPTTLSRDGRLPWAFGLLSLIGLPFLSLLAPGITMIVLGLLQRRKNPVARHVGGRAALFGAINVAVVLGYLAALIIGSAAHGGSVSFEENPLLIGGFIIPVAIYLVAIGPLLNLVLAIIALARPVSREKAEKIFSR</sequence>
<dbReference type="EMBL" id="JBHLSV010000013">
    <property type="protein sequence ID" value="MFC0674631.1"/>
    <property type="molecule type" value="Genomic_DNA"/>
</dbReference>
<name>A0ABV6RCC0_9MICO</name>
<feature type="transmembrane region" description="Helical" evidence="2">
    <location>
        <begin position="137"/>
        <end position="162"/>
    </location>
</feature>
<keyword evidence="2" id="KW-1133">Transmembrane helix</keyword>
<reference evidence="3 4" key="1">
    <citation type="submission" date="2024-09" db="EMBL/GenBank/DDBJ databases">
        <authorList>
            <person name="Sun Q."/>
            <person name="Mori K."/>
        </authorList>
    </citation>
    <scope>NUCLEOTIDE SEQUENCE [LARGE SCALE GENOMIC DNA]</scope>
    <source>
        <strain evidence="3 4">CICC 10874</strain>
    </source>
</reference>
<comment type="caution">
    <text evidence="3">The sequence shown here is derived from an EMBL/GenBank/DDBJ whole genome shotgun (WGS) entry which is preliminary data.</text>
</comment>
<feature type="region of interest" description="Disordered" evidence="1">
    <location>
        <begin position="1"/>
        <end position="41"/>
    </location>
</feature>
<dbReference type="RefSeq" id="WP_376980905.1">
    <property type="nucleotide sequence ID" value="NZ_JBHLSV010000013.1"/>
</dbReference>
<feature type="compositionally biased region" description="Pro residues" evidence="1">
    <location>
        <begin position="1"/>
        <end position="13"/>
    </location>
</feature>
<proteinExistence type="predicted"/>
<keyword evidence="2" id="KW-0472">Membrane</keyword>
<accession>A0ABV6RCC0</accession>
<gene>
    <name evidence="3" type="ORF">ACFFF6_11755</name>
</gene>
<evidence type="ECO:0000256" key="1">
    <source>
        <dbReference type="SAM" id="MobiDB-lite"/>
    </source>
</evidence>
<dbReference type="Proteomes" id="UP001589793">
    <property type="component" value="Unassembled WGS sequence"/>
</dbReference>
<evidence type="ECO:0008006" key="5">
    <source>
        <dbReference type="Google" id="ProtNLM"/>
    </source>
</evidence>
<feature type="transmembrane region" description="Helical" evidence="2">
    <location>
        <begin position="93"/>
        <end position="117"/>
    </location>
</feature>
<evidence type="ECO:0000313" key="4">
    <source>
        <dbReference type="Proteomes" id="UP001589793"/>
    </source>
</evidence>